<name>A0A0L7KM78_OPEBR</name>
<dbReference type="STRING" id="104452.A0A0L7KM78"/>
<comment type="caution">
    <text evidence="2">The sequence shown here is derived from an EMBL/GenBank/DDBJ whole genome shotgun (WGS) entry which is preliminary data.</text>
</comment>
<sequence length="170" mass="18531">MASAVRQTEERVAEVRRRAEDAVNQVKRQALLELQRAVGAAEIKALEIAAERVCSGRDLKPTALLRTSPPSTLKTLPRAATPITATTTQTNTTPSDRLLPLTTLPLPERSLASERLINPSERLINPERLISQERTLASERILNPERTLGAERLTLASLSTAQGLIGIGKK</sequence>
<gene>
    <name evidence="2" type="ORF">OBRU01_23306</name>
</gene>
<keyword evidence="3" id="KW-1185">Reference proteome</keyword>
<accession>A0A0L7KM78</accession>
<proteinExistence type="predicted"/>
<feature type="region of interest" description="Disordered" evidence="1">
    <location>
        <begin position="64"/>
        <end position="92"/>
    </location>
</feature>
<dbReference type="EMBL" id="JTDY01009002">
    <property type="protein sequence ID" value="KOB64220.1"/>
    <property type="molecule type" value="Genomic_DNA"/>
</dbReference>
<reference evidence="2 3" key="1">
    <citation type="journal article" date="2015" name="Genome Biol. Evol.">
        <title>The genome of winter moth (Operophtera brumata) provides a genomic perspective on sexual dimorphism and phenology.</title>
        <authorList>
            <person name="Derks M.F."/>
            <person name="Smit S."/>
            <person name="Salis L."/>
            <person name="Schijlen E."/>
            <person name="Bossers A."/>
            <person name="Mateman C."/>
            <person name="Pijl A.S."/>
            <person name="de Ridder D."/>
            <person name="Groenen M.A."/>
            <person name="Visser M.E."/>
            <person name="Megens H.J."/>
        </authorList>
    </citation>
    <scope>NUCLEOTIDE SEQUENCE [LARGE SCALE GENOMIC DNA]</scope>
    <source>
        <strain evidence="2">WM2013NL</strain>
        <tissue evidence="2">Head and thorax</tissue>
    </source>
</reference>
<protein>
    <submittedName>
        <fullName evidence="2">Putative nervy</fullName>
    </submittedName>
</protein>
<organism evidence="2 3">
    <name type="scientific">Operophtera brumata</name>
    <name type="common">Winter moth</name>
    <name type="synonym">Phalaena brumata</name>
    <dbReference type="NCBI Taxonomy" id="104452"/>
    <lineage>
        <taxon>Eukaryota</taxon>
        <taxon>Metazoa</taxon>
        <taxon>Ecdysozoa</taxon>
        <taxon>Arthropoda</taxon>
        <taxon>Hexapoda</taxon>
        <taxon>Insecta</taxon>
        <taxon>Pterygota</taxon>
        <taxon>Neoptera</taxon>
        <taxon>Endopterygota</taxon>
        <taxon>Lepidoptera</taxon>
        <taxon>Glossata</taxon>
        <taxon>Ditrysia</taxon>
        <taxon>Geometroidea</taxon>
        <taxon>Geometridae</taxon>
        <taxon>Larentiinae</taxon>
        <taxon>Operophtera</taxon>
    </lineage>
</organism>
<evidence type="ECO:0000313" key="2">
    <source>
        <dbReference type="EMBL" id="KOB64220.1"/>
    </source>
</evidence>
<evidence type="ECO:0000313" key="3">
    <source>
        <dbReference type="Proteomes" id="UP000037510"/>
    </source>
</evidence>
<dbReference type="Proteomes" id="UP000037510">
    <property type="component" value="Unassembled WGS sequence"/>
</dbReference>
<evidence type="ECO:0000256" key="1">
    <source>
        <dbReference type="SAM" id="MobiDB-lite"/>
    </source>
</evidence>
<feature type="compositionally biased region" description="Low complexity" evidence="1">
    <location>
        <begin position="75"/>
        <end position="92"/>
    </location>
</feature>
<dbReference type="AlphaFoldDB" id="A0A0L7KM78"/>